<gene>
    <name evidence="1" type="ORF">PGLA1383_LOCUS28931</name>
</gene>
<sequence>ETLRASLRMTWEAFWGEPMTRSQGRASDSSPRWTVETAVQALRAWAWQEPFLRRARLVACCEPLWLCVLLHAARGGQGLLVRASMCLLHAFEHTFGAKELPEFWPLVQSMGADVLHARGGLSAAAHISAEMLHYQAGLRPPWVPALSLHVASVASYRPASAEVLLFRFRLPMAPGFCRVLRMLAAEMGAGAPNIVEQQPGGRSLSFQEIGNFRAVAMLPHVPYALRLADVFALGSPTFVPAEPLLHKFIWPFAGPFCGRTDPDLSRSLDPLAANTSSHPYSPFTFQGRIFHIDQYHEDRRYWAQYSEWERWPHLLRFRSARELLTMAAGLTEAAAAEVSAKVRAHHAAIASEALAYWRAAALGALAEER</sequence>
<evidence type="ECO:0000313" key="1">
    <source>
        <dbReference type="EMBL" id="CAE8611122.1"/>
    </source>
</evidence>
<dbReference type="AlphaFoldDB" id="A0A813FE94"/>
<dbReference type="OrthoDB" id="413598at2759"/>
<proteinExistence type="predicted"/>
<accession>A0A813FE94</accession>
<evidence type="ECO:0000313" key="2">
    <source>
        <dbReference type="Proteomes" id="UP000654075"/>
    </source>
</evidence>
<protein>
    <submittedName>
        <fullName evidence="1">Uncharacterized protein</fullName>
    </submittedName>
</protein>
<name>A0A813FE94_POLGL</name>
<organism evidence="1 2">
    <name type="scientific">Polarella glacialis</name>
    <name type="common">Dinoflagellate</name>
    <dbReference type="NCBI Taxonomy" id="89957"/>
    <lineage>
        <taxon>Eukaryota</taxon>
        <taxon>Sar</taxon>
        <taxon>Alveolata</taxon>
        <taxon>Dinophyceae</taxon>
        <taxon>Suessiales</taxon>
        <taxon>Suessiaceae</taxon>
        <taxon>Polarella</taxon>
    </lineage>
</organism>
<feature type="non-terminal residue" evidence="1">
    <location>
        <position position="369"/>
    </location>
</feature>
<comment type="caution">
    <text evidence="1">The sequence shown here is derived from an EMBL/GenBank/DDBJ whole genome shotgun (WGS) entry which is preliminary data.</text>
</comment>
<keyword evidence="2" id="KW-1185">Reference proteome</keyword>
<dbReference type="Proteomes" id="UP000654075">
    <property type="component" value="Unassembled WGS sequence"/>
</dbReference>
<dbReference type="EMBL" id="CAJNNV010024921">
    <property type="protein sequence ID" value="CAE8611122.1"/>
    <property type="molecule type" value="Genomic_DNA"/>
</dbReference>
<reference evidence="1" key="1">
    <citation type="submission" date="2021-02" db="EMBL/GenBank/DDBJ databases">
        <authorList>
            <person name="Dougan E. K."/>
            <person name="Rhodes N."/>
            <person name="Thang M."/>
            <person name="Chan C."/>
        </authorList>
    </citation>
    <scope>NUCLEOTIDE SEQUENCE</scope>
</reference>